<sequence>MRTPQRQPAAGLTGLIGALLAAPQRFDFFQAVRLLEQWLDTASPSSESQSGMPSLRYRNRLSLAFPPGEISRIDEAGDHLDITPAFMGLLGSSGTLPHHYTERIAAHEQREDDDGPRAFLDMLSHRALAMFCTAWAMHRPECMQDAGGGDGYLAKLLQLSGAQPPPDCVIGRESFARYAMQIRSRTVSHDVMTGMLTEYFGVPAKVEPLVGVWEALPAPQQAQLGRSHCCLRKGVLLGERIHRCDTRARIRIGPLSKADFERFLLHGSGAAALQGMLAMFCTVGIAFEIRLLLRAADARGFSLHPSEQEGGARLGVNAFLLGAPSAHDREDASYLLTP</sequence>
<gene>
    <name evidence="2" type="primary">tssG</name>
    <name evidence="2" type="ORF">GTP77_22375</name>
</gene>
<evidence type="ECO:0000256" key="1">
    <source>
        <dbReference type="SAM" id="Phobius"/>
    </source>
</evidence>
<proteinExistence type="predicted"/>
<feature type="transmembrane region" description="Helical" evidence="1">
    <location>
        <begin position="271"/>
        <end position="293"/>
    </location>
</feature>
<accession>A0A7X4HF19</accession>
<comment type="caution">
    <text evidence="2">The sequence shown here is derived from an EMBL/GenBank/DDBJ whole genome shotgun (WGS) entry which is preliminary data.</text>
</comment>
<dbReference type="Proteomes" id="UP000450676">
    <property type="component" value="Unassembled WGS sequence"/>
</dbReference>
<organism evidence="2 3">
    <name type="scientific">Pseudoduganella aquatica</name>
    <dbReference type="NCBI Taxonomy" id="2660641"/>
    <lineage>
        <taxon>Bacteria</taxon>
        <taxon>Pseudomonadati</taxon>
        <taxon>Pseudomonadota</taxon>
        <taxon>Betaproteobacteria</taxon>
        <taxon>Burkholderiales</taxon>
        <taxon>Oxalobacteraceae</taxon>
        <taxon>Telluria group</taxon>
        <taxon>Pseudoduganella</taxon>
    </lineage>
</organism>
<dbReference type="NCBIfam" id="TIGR03347">
    <property type="entry name" value="VI_chp_1"/>
    <property type="match status" value="1"/>
</dbReference>
<reference evidence="2 3" key="1">
    <citation type="submission" date="2019-12" db="EMBL/GenBank/DDBJ databases">
        <title>Novel species isolated from a subtropical stream in China.</title>
        <authorList>
            <person name="Lu H."/>
        </authorList>
    </citation>
    <scope>NUCLEOTIDE SEQUENCE [LARGE SCALE GENOMIC DNA]</scope>
    <source>
        <strain evidence="2 3">FT127W</strain>
    </source>
</reference>
<keyword evidence="1" id="KW-1133">Transmembrane helix</keyword>
<dbReference type="Pfam" id="PF06996">
    <property type="entry name" value="T6SS_TssG"/>
    <property type="match status" value="1"/>
</dbReference>
<keyword evidence="3" id="KW-1185">Reference proteome</keyword>
<keyword evidence="1" id="KW-0472">Membrane</keyword>
<dbReference type="AlphaFoldDB" id="A0A7X4HF19"/>
<name>A0A7X4HF19_9BURK</name>
<dbReference type="PANTHER" id="PTHR35564">
    <property type="match status" value="1"/>
</dbReference>
<dbReference type="RefSeq" id="WP_161074366.1">
    <property type="nucleotide sequence ID" value="NZ_WWCU01000031.1"/>
</dbReference>
<evidence type="ECO:0000313" key="2">
    <source>
        <dbReference type="EMBL" id="MYN10071.1"/>
    </source>
</evidence>
<evidence type="ECO:0000313" key="3">
    <source>
        <dbReference type="Proteomes" id="UP000450676"/>
    </source>
</evidence>
<dbReference type="EMBL" id="WWCU01000031">
    <property type="protein sequence ID" value="MYN10071.1"/>
    <property type="molecule type" value="Genomic_DNA"/>
</dbReference>
<keyword evidence="1" id="KW-0812">Transmembrane</keyword>
<dbReference type="InterPro" id="IPR010732">
    <property type="entry name" value="T6SS_TssG-like"/>
</dbReference>
<dbReference type="PANTHER" id="PTHR35564:SF4">
    <property type="entry name" value="CYTOPLASMIC PROTEIN"/>
    <property type="match status" value="1"/>
</dbReference>
<protein>
    <submittedName>
        <fullName evidence="2">Type VI secretion system baseplate subunit TssG</fullName>
    </submittedName>
</protein>